<dbReference type="EMBL" id="JBHUMF010000031">
    <property type="protein sequence ID" value="MFD2681880.1"/>
    <property type="molecule type" value="Genomic_DNA"/>
</dbReference>
<keyword evidence="3" id="KW-1185">Reference proteome</keyword>
<organism evidence="2 3">
    <name type="scientific">Bacillus seohaeanensis</name>
    <dbReference type="NCBI Taxonomy" id="284580"/>
    <lineage>
        <taxon>Bacteria</taxon>
        <taxon>Bacillati</taxon>
        <taxon>Bacillota</taxon>
        <taxon>Bacilli</taxon>
        <taxon>Bacillales</taxon>
        <taxon>Bacillaceae</taxon>
        <taxon>Bacillus</taxon>
    </lineage>
</organism>
<gene>
    <name evidence="2" type="ORF">ACFSUL_14155</name>
</gene>
<accession>A0ABW5RU98</accession>
<evidence type="ECO:0000313" key="3">
    <source>
        <dbReference type="Proteomes" id="UP001597506"/>
    </source>
</evidence>
<sequence length="48" mass="5546">MANKKKTSKDIEKYSTVDNGYKNDRHNDNARTAAAFEPEYPRINTDNL</sequence>
<dbReference type="Proteomes" id="UP001597506">
    <property type="component" value="Unassembled WGS sequence"/>
</dbReference>
<feature type="region of interest" description="Disordered" evidence="1">
    <location>
        <begin position="1"/>
        <end position="48"/>
    </location>
</feature>
<name>A0ABW5RU98_9BACI</name>
<proteinExistence type="predicted"/>
<protein>
    <submittedName>
        <fullName evidence="2">Uncharacterized protein</fullName>
    </submittedName>
</protein>
<comment type="caution">
    <text evidence="2">The sequence shown here is derived from an EMBL/GenBank/DDBJ whole genome shotgun (WGS) entry which is preliminary data.</text>
</comment>
<reference evidence="3" key="1">
    <citation type="journal article" date="2019" name="Int. J. Syst. Evol. Microbiol.">
        <title>The Global Catalogue of Microorganisms (GCM) 10K type strain sequencing project: providing services to taxonomists for standard genome sequencing and annotation.</title>
        <authorList>
            <consortium name="The Broad Institute Genomics Platform"/>
            <consortium name="The Broad Institute Genome Sequencing Center for Infectious Disease"/>
            <person name="Wu L."/>
            <person name="Ma J."/>
        </authorList>
    </citation>
    <scope>NUCLEOTIDE SEQUENCE [LARGE SCALE GENOMIC DNA]</scope>
    <source>
        <strain evidence="3">KCTC 3913</strain>
    </source>
</reference>
<evidence type="ECO:0000256" key="1">
    <source>
        <dbReference type="SAM" id="MobiDB-lite"/>
    </source>
</evidence>
<feature type="compositionally biased region" description="Basic and acidic residues" evidence="1">
    <location>
        <begin position="8"/>
        <end position="29"/>
    </location>
</feature>
<evidence type="ECO:0000313" key="2">
    <source>
        <dbReference type="EMBL" id="MFD2681880.1"/>
    </source>
</evidence>
<dbReference type="RefSeq" id="WP_377936455.1">
    <property type="nucleotide sequence ID" value="NZ_JBHUMF010000031.1"/>
</dbReference>